<evidence type="ECO:0000313" key="2">
    <source>
        <dbReference type="Proteomes" id="UP000199229"/>
    </source>
</evidence>
<evidence type="ECO:0000313" key="1">
    <source>
        <dbReference type="EMBL" id="SFH08786.1"/>
    </source>
</evidence>
<dbReference type="Gene3D" id="1.10.30.50">
    <property type="match status" value="1"/>
</dbReference>
<organism evidence="1 2">
    <name type="scientific">Methylobacterium gossipiicola</name>
    <dbReference type="NCBI Taxonomy" id="582675"/>
    <lineage>
        <taxon>Bacteria</taxon>
        <taxon>Pseudomonadati</taxon>
        <taxon>Pseudomonadota</taxon>
        <taxon>Alphaproteobacteria</taxon>
        <taxon>Hyphomicrobiales</taxon>
        <taxon>Methylobacteriaceae</taxon>
        <taxon>Methylobacterium</taxon>
    </lineage>
</organism>
<dbReference type="OrthoDB" id="64523at2"/>
<proteinExistence type="predicted"/>
<reference evidence="2" key="1">
    <citation type="submission" date="2016-10" db="EMBL/GenBank/DDBJ databases">
        <authorList>
            <person name="Varghese N."/>
            <person name="Submissions S."/>
        </authorList>
    </citation>
    <scope>NUCLEOTIDE SEQUENCE [LARGE SCALE GENOMIC DNA]</scope>
    <source>
        <strain evidence="2">Gh-105</strain>
    </source>
</reference>
<protein>
    <recommendedName>
        <fullName evidence="3">HNH endonuclease</fullName>
    </recommendedName>
</protein>
<evidence type="ECO:0008006" key="3">
    <source>
        <dbReference type="Google" id="ProtNLM"/>
    </source>
</evidence>
<accession>A0A1I2X7W9</accession>
<keyword evidence="2" id="KW-1185">Reference proteome</keyword>
<name>A0A1I2X7W9_9HYPH</name>
<dbReference type="RefSeq" id="WP_091975040.1">
    <property type="nucleotide sequence ID" value="NZ_FOPM01000033.1"/>
</dbReference>
<dbReference type="EMBL" id="FOPM01000033">
    <property type="protein sequence ID" value="SFH08786.1"/>
    <property type="molecule type" value="Genomic_DNA"/>
</dbReference>
<dbReference type="Proteomes" id="UP000199229">
    <property type="component" value="Unassembled WGS sequence"/>
</dbReference>
<dbReference type="AlphaFoldDB" id="A0A1I2X7W9"/>
<sequence>MSFNKNLDRLFDAAAGVCCYCGCGTYMVRREPGPDAMRRFGIPEVPGSARVLAYRLASIERIVRHVDGGTYAADNIALACAFCNSHRGDASPEDHRAAMVALAASSLHPNHQAEPTPERLFRRAKRAPAITAPSLAA</sequence>
<gene>
    <name evidence="1" type="ORF">SAMN05192565_1337</name>
</gene>